<dbReference type="EMBL" id="LT629740">
    <property type="protein sequence ID" value="SDR98885.1"/>
    <property type="molecule type" value="Genomic_DNA"/>
</dbReference>
<dbReference type="STRING" id="652787.SAMN05216490_0332"/>
<protein>
    <submittedName>
        <fullName evidence="1">Uncharacterized protein</fullName>
    </submittedName>
</protein>
<organism evidence="1 2">
    <name type="scientific">Mucilaginibacter mallensis</name>
    <dbReference type="NCBI Taxonomy" id="652787"/>
    <lineage>
        <taxon>Bacteria</taxon>
        <taxon>Pseudomonadati</taxon>
        <taxon>Bacteroidota</taxon>
        <taxon>Sphingobacteriia</taxon>
        <taxon>Sphingobacteriales</taxon>
        <taxon>Sphingobacteriaceae</taxon>
        <taxon>Mucilaginibacter</taxon>
    </lineage>
</organism>
<accession>A0A1H1NJJ2</accession>
<name>A0A1H1NJJ2_MUCMA</name>
<gene>
    <name evidence="1" type="ORF">SAMN05216490_0332</name>
</gene>
<sequence length="85" mass="9795">METRPYVRRINKEARASCDSRLEAGKGGVIEQLGQRTNPSLPLHVQSHPSRWEGMKKRNAIFFYKRGTKYCVSTGGHFSAEKFYF</sequence>
<evidence type="ECO:0000313" key="2">
    <source>
        <dbReference type="Proteomes" id="UP000199679"/>
    </source>
</evidence>
<evidence type="ECO:0000313" key="1">
    <source>
        <dbReference type="EMBL" id="SDR98885.1"/>
    </source>
</evidence>
<keyword evidence="2" id="KW-1185">Reference proteome</keyword>
<dbReference type="AlphaFoldDB" id="A0A1H1NJJ2"/>
<proteinExistence type="predicted"/>
<dbReference type="Proteomes" id="UP000199679">
    <property type="component" value="Chromosome I"/>
</dbReference>
<reference evidence="1 2" key="1">
    <citation type="submission" date="2016-10" db="EMBL/GenBank/DDBJ databases">
        <authorList>
            <person name="de Groot N.N."/>
        </authorList>
    </citation>
    <scope>NUCLEOTIDE SEQUENCE [LARGE SCALE GENOMIC DNA]</scope>
    <source>
        <strain evidence="1 2">MP1X4</strain>
    </source>
</reference>